<comment type="caution">
    <text evidence="1">The sequence shown here is derived from an EMBL/GenBank/DDBJ whole genome shotgun (WGS) entry which is preliminary data.</text>
</comment>
<protein>
    <submittedName>
        <fullName evidence="1">Uncharacterized protein</fullName>
    </submittedName>
</protein>
<accession>A0A4R0XKV6</accession>
<evidence type="ECO:0000313" key="1">
    <source>
        <dbReference type="EMBL" id="TCG11273.1"/>
    </source>
</evidence>
<organism evidence="1 2">
    <name type="scientific">Mycoplasma marinum</name>
    <dbReference type="NCBI Taxonomy" id="1937190"/>
    <lineage>
        <taxon>Bacteria</taxon>
        <taxon>Bacillati</taxon>
        <taxon>Mycoplasmatota</taxon>
        <taxon>Mollicutes</taxon>
        <taxon>Mycoplasmataceae</taxon>
        <taxon>Mycoplasma</taxon>
    </lineage>
</organism>
<dbReference type="Proteomes" id="UP000294192">
    <property type="component" value="Unassembled WGS sequence"/>
</dbReference>
<evidence type="ECO:0000313" key="2">
    <source>
        <dbReference type="Proteomes" id="UP000294192"/>
    </source>
</evidence>
<keyword evidence="2" id="KW-1185">Reference proteome</keyword>
<dbReference type="RefSeq" id="WP_131598982.1">
    <property type="nucleotide sequence ID" value="NZ_CBDBYK010000010.1"/>
</dbReference>
<proteinExistence type="predicted"/>
<dbReference type="EMBL" id="PSZO01000009">
    <property type="protein sequence ID" value="TCG11273.1"/>
    <property type="molecule type" value="Genomic_DNA"/>
</dbReference>
<gene>
    <name evidence="1" type="ORF">C4B24_02400</name>
</gene>
<dbReference type="AlphaFoldDB" id="A0A4R0XKV6"/>
<reference evidence="1 2" key="1">
    <citation type="submission" date="2018-02" db="EMBL/GenBank/DDBJ databases">
        <title>Mycoplasma marinum and Mycoplasma todarodis sp. nov., moderately halophilic and psychrotolerant mycoplasmas isolated from cephalopods.</title>
        <authorList>
            <person name="Viver T."/>
        </authorList>
    </citation>
    <scope>NUCLEOTIDE SEQUENCE [LARGE SCALE GENOMIC DNA]</scope>
    <source>
        <strain evidence="1 2">PE</strain>
    </source>
</reference>
<name>A0A4R0XKV6_9MOLU</name>
<sequence length="476" mass="55763">MNKLTYTTDLNSYKFEAEIEYKKYIPKFILDLSKKALENQKSIADYINSKGLIEYNQIYTIIKRGFENFEEILNFQDNELQKILDNNFLIKRINITGKVESLSPVVNKFKIVTDELDFSLYNEDDLNEELEVNFKRNNPDCFDAKIINIYKTEEKKKPTKIFFSIKDNEIICFDDEVNYDFINFQQLKIENNLCDNELNSKDVVDSSYKFLSVKVADSFNINSQYSSVVIKDATIIFTEFVTWKNLPMYKTSVIRDGNFKKDTTIYKIVLKLYKEGDIQINNFIFMSFLFNEFDIRDRLVSGDLLNKILINNDNFRKILLMDIDLKLPTTINIDLASKILKNASTIQVPIILKKLTKDVRNKMTSFSLIKRLHNLNPEYLSEFQWKVYKDGQKRMEILNKDYASAISTIVTSGIRERIKSFNKTELKMIGGKKTKQWLDKKIGHSKGNEVINEKSLDQAKKIISKFNEIISSRKAK</sequence>